<dbReference type="EMBL" id="CAJVQC010088015">
    <property type="protein sequence ID" value="CAG8823804.1"/>
    <property type="molecule type" value="Genomic_DNA"/>
</dbReference>
<name>A0ACA9S335_9GLOM</name>
<reference evidence="1" key="1">
    <citation type="submission" date="2021-06" db="EMBL/GenBank/DDBJ databases">
        <authorList>
            <person name="Kallberg Y."/>
            <person name="Tangrot J."/>
            <person name="Rosling A."/>
        </authorList>
    </citation>
    <scope>NUCLEOTIDE SEQUENCE</scope>
    <source>
        <strain evidence="1">MA461A</strain>
    </source>
</reference>
<protein>
    <submittedName>
        <fullName evidence="1">7278_t:CDS:1</fullName>
    </submittedName>
</protein>
<sequence>EVVKKGIGCVVKPGSTWFDFDKLCLEVKVNVQNIQNPCEPSYI</sequence>
<comment type="caution">
    <text evidence="1">The sequence shown here is derived from an EMBL/GenBank/DDBJ whole genome shotgun (WGS) entry which is preliminary data.</text>
</comment>
<gene>
    <name evidence="1" type="ORF">RPERSI_LOCUS26106</name>
</gene>
<feature type="non-terminal residue" evidence="1">
    <location>
        <position position="1"/>
    </location>
</feature>
<accession>A0ACA9S335</accession>
<organism evidence="1 2">
    <name type="scientific">Racocetra persica</name>
    <dbReference type="NCBI Taxonomy" id="160502"/>
    <lineage>
        <taxon>Eukaryota</taxon>
        <taxon>Fungi</taxon>
        <taxon>Fungi incertae sedis</taxon>
        <taxon>Mucoromycota</taxon>
        <taxon>Glomeromycotina</taxon>
        <taxon>Glomeromycetes</taxon>
        <taxon>Diversisporales</taxon>
        <taxon>Gigasporaceae</taxon>
        <taxon>Racocetra</taxon>
    </lineage>
</organism>
<keyword evidence="2" id="KW-1185">Reference proteome</keyword>
<dbReference type="Proteomes" id="UP000789920">
    <property type="component" value="Unassembled WGS sequence"/>
</dbReference>
<evidence type="ECO:0000313" key="2">
    <source>
        <dbReference type="Proteomes" id="UP000789920"/>
    </source>
</evidence>
<evidence type="ECO:0000313" key="1">
    <source>
        <dbReference type="EMBL" id="CAG8823804.1"/>
    </source>
</evidence>
<proteinExistence type="predicted"/>